<dbReference type="SMART" id="SM00857">
    <property type="entry name" value="Resolvase"/>
    <property type="match status" value="1"/>
</dbReference>
<dbReference type="InterPro" id="IPR006119">
    <property type="entry name" value="Resolv_N"/>
</dbReference>
<dbReference type="InterPro" id="IPR036162">
    <property type="entry name" value="Resolvase-like_N_sf"/>
</dbReference>
<dbReference type="Gene3D" id="3.90.1750.20">
    <property type="entry name" value="Putative Large Serine Recombinase, Chain B, Domain 2"/>
    <property type="match status" value="1"/>
</dbReference>
<keyword evidence="4" id="KW-1185">Reference proteome</keyword>
<feature type="domain" description="Resolvase/invertase-type recombinase catalytic" evidence="1">
    <location>
        <begin position="1"/>
        <end position="148"/>
    </location>
</feature>
<dbReference type="PROSITE" id="PS51737">
    <property type="entry name" value="RECOMBINASE_DNA_BIND"/>
    <property type="match status" value="1"/>
</dbReference>
<dbReference type="InterPro" id="IPR050639">
    <property type="entry name" value="SSR_resolvase"/>
</dbReference>
<dbReference type="EMBL" id="JAAEDI010000021">
    <property type="protein sequence ID" value="MBR0651755.1"/>
    <property type="molecule type" value="Genomic_DNA"/>
</dbReference>
<gene>
    <name evidence="3" type="ORF">GXW78_18945</name>
</gene>
<organism evidence="3 4">
    <name type="scientific">Neoroseomonas terrae</name>
    <dbReference type="NCBI Taxonomy" id="424799"/>
    <lineage>
        <taxon>Bacteria</taxon>
        <taxon>Pseudomonadati</taxon>
        <taxon>Pseudomonadota</taxon>
        <taxon>Alphaproteobacteria</taxon>
        <taxon>Acetobacterales</taxon>
        <taxon>Acetobacteraceae</taxon>
        <taxon>Neoroseomonas</taxon>
    </lineage>
</organism>
<feature type="domain" description="Recombinase" evidence="2">
    <location>
        <begin position="166"/>
        <end position="298"/>
    </location>
</feature>
<dbReference type="PANTHER" id="PTHR30461">
    <property type="entry name" value="DNA-INVERTASE FROM LAMBDOID PROPHAGE"/>
    <property type="match status" value="1"/>
</dbReference>
<name>A0ABS5ELC4_9PROT</name>
<dbReference type="Pfam" id="PF07508">
    <property type="entry name" value="Recombinase"/>
    <property type="match status" value="1"/>
</dbReference>
<accession>A0ABS5ELC4</accession>
<comment type="caution">
    <text evidence="3">The sequence shown here is derived from an EMBL/GenBank/DDBJ whole genome shotgun (WGS) entry which is preliminary data.</text>
</comment>
<dbReference type="Proteomes" id="UP000698752">
    <property type="component" value="Unassembled WGS sequence"/>
</dbReference>
<dbReference type="Gene3D" id="3.40.50.1390">
    <property type="entry name" value="Resolvase, N-terminal catalytic domain"/>
    <property type="match status" value="1"/>
</dbReference>
<evidence type="ECO:0000259" key="2">
    <source>
        <dbReference type="PROSITE" id="PS51737"/>
    </source>
</evidence>
<dbReference type="PROSITE" id="PS51736">
    <property type="entry name" value="RECOMBINASES_3"/>
    <property type="match status" value="1"/>
</dbReference>
<dbReference type="Pfam" id="PF00239">
    <property type="entry name" value="Resolvase"/>
    <property type="match status" value="1"/>
</dbReference>
<protein>
    <submittedName>
        <fullName evidence="3">Recombinase family protein</fullName>
    </submittedName>
</protein>
<dbReference type="CDD" id="cd00338">
    <property type="entry name" value="Ser_Recombinase"/>
    <property type="match status" value="1"/>
</dbReference>
<dbReference type="InterPro" id="IPR038109">
    <property type="entry name" value="DNA_bind_recomb_sf"/>
</dbReference>
<evidence type="ECO:0000313" key="4">
    <source>
        <dbReference type="Proteomes" id="UP000698752"/>
    </source>
</evidence>
<reference evidence="4" key="1">
    <citation type="journal article" date="2021" name="Syst. Appl. Microbiol.">
        <title>Roseomonas hellenica sp. nov., isolated from roots of wild-growing Alkanna tinctoria.</title>
        <authorList>
            <person name="Rat A."/>
            <person name="Naranjo H.D."/>
            <person name="Lebbe L."/>
            <person name="Cnockaert M."/>
            <person name="Krigas N."/>
            <person name="Grigoriadou K."/>
            <person name="Maloupa E."/>
            <person name="Willems A."/>
        </authorList>
    </citation>
    <scope>NUCLEOTIDE SEQUENCE [LARGE SCALE GENOMIC DNA]</scope>
    <source>
        <strain evidence="4">LMG 31159</strain>
    </source>
</reference>
<evidence type="ECO:0000313" key="3">
    <source>
        <dbReference type="EMBL" id="MBR0651755.1"/>
    </source>
</evidence>
<evidence type="ECO:0000259" key="1">
    <source>
        <dbReference type="PROSITE" id="PS51736"/>
    </source>
</evidence>
<dbReference type="PANTHER" id="PTHR30461:SF23">
    <property type="entry name" value="DNA RECOMBINASE-RELATED"/>
    <property type="match status" value="1"/>
</dbReference>
<proteinExistence type="predicted"/>
<dbReference type="SUPFAM" id="SSF53041">
    <property type="entry name" value="Resolvase-like"/>
    <property type="match status" value="1"/>
</dbReference>
<dbReference type="InterPro" id="IPR011109">
    <property type="entry name" value="DNA_bind_recombinase_dom"/>
</dbReference>
<sequence>MSTDHQRYSTENQADEIREYAARNGIEIVRTYADHGKSGLSIAGRDAMKQMLADVEAGQADFSLILVYDVSRWGRFQDTDESAYYEYKCKKAGVRVIYCAEPFENDGSIASELLKSIKRTMSGEYSRQLGNKVFKGQCRLIELGFRQGGSAGFGLRRFLIDGAGAPKGELTRGQHKSIQTDRVVLTLGPVDEVEAVRWIYRSFVEDGQNEEAIARLLNGRGILNDVGHPWSRGNIHQVLINEKYVGDNVWNRVSAKLTERRRKNTPDEWIRRDGAFPAAVDRLLFDAAQVIIQERSRKLTDDDMLEALRRVLATHGRLTGILIDEADDTPSSSAYAQRFKSLLRAYQLIGYTPERDFAFLDANRAVREMHPSVMAGVMAGLERAGGAVVRDPETDLLTINDEFTAAVVISRCRVAASGMRRWLIRLDEGLTPDITVAVRLEPGETTTLDYYLLPWIDLQLASLRLRQANGFGLDAFRFDTLEPFFDLAARAPIRGVG</sequence>